<evidence type="ECO:0000313" key="2">
    <source>
        <dbReference type="WBParaSite" id="nRc.2.0.1.t12838-RA"/>
    </source>
</evidence>
<keyword evidence="1" id="KW-1185">Reference proteome</keyword>
<dbReference type="Proteomes" id="UP000887565">
    <property type="component" value="Unplaced"/>
</dbReference>
<protein>
    <submittedName>
        <fullName evidence="2">Uncharacterized protein</fullName>
    </submittedName>
</protein>
<sequence length="137" mass="15723">MVNQGKGYNKLDKPVSMVLYENFLRYRKETQQLLEITSLEVDYHEYEPVNIPNGKDLYVYTDSVLAENQIMGVAAGREKETFGRVFAVQEQSVLLSTILILPNSRPTAWATISHQPESVRDPDIAYWQQGYHNADRA</sequence>
<evidence type="ECO:0000313" key="1">
    <source>
        <dbReference type="Proteomes" id="UP000887565"/>
    </source>
</evidence>
<proteinExistence type="predicted"/>
<dbReference type="AlphaFoldDB" id="A0A915IG03"/>
<reference evidence="2" key="1">
    <citation type="submission" date="2022-11" db="UniProtKB">
        <authorList>
            <consortium name="WormBaseParasite"/>
        </authorList>
    </citation>
    <scope>IDENTIFICATION</scope>
</reference>
<dbReference type="WBParaSite" id="nRc.2.0.1.t12838-RA">
    <property type="protein sequence ID" value="nRc.2.0.1.t12838-RA"/>
    <property type="gene ID" value="nRc.2.0.1.g12838"/>
</dbReference>
<organism evidence="1 2">
    <name type="scientific">Romanomermis culicivorax</name>
    <name type="common">Nematode worm</name>
    <dbReference type="NCBI Taxonomy" id="13658"/>
    <lineage>
        <taxon>Eukaryota</taxon>
        <taxon>Metazoa</taxon>
        <taxon>Ecdysozoa</taxon>
        <taxon>Nematoda</taxon>
        <taxon>Enoplea</taxon>
        <taxon>Dorylaimia</taxon>
        <taxon>Mermithida</taxon>
        <taxon>Mermithoidea</taxon>
        <taxon>Mermithidae</taxon>
        <taxon>Romanomermis</taxon>
    </lineage>
</organism>
<name>A0A915IG03_ROMCU</name>
<accession>A0A915IG03</accession>